<name>A0A6N3ERU8_STASI</name>
<organism evidence="1">
    <name type="scientific">Staphylococcus simulans</name>
    <dbReference type="NCBI Taxonomy" id="1286"/>
    <lineage>
        <taxon>Bacteria</taxon>
        <taxon>Bacillati</taxon>
        <taxon>Bacillota</taxon>
        <taxon>Bacilli</taxon>
        <taxon>Bacillales</taxon>
        <taxon>Staphylococcaceae</taxon>
        <taxon>Staphylococcus</taxon>
    </lineage>
</organism>
<protein>
    <submittedName>
        <fullName evidence="1">Uncharacterized protein</fullName>
    </submittedName>
</protein>
<evidence type="ECO:0000313" key="1">
    <source>
        <dbReference type="EMBL" id="VYU43762.1"/>
    </source>
</evidence>
<proteinExistence type="predicted"/>
<dbReference type="EMBL" id="CACRUO010000056">
    <property type="protein sequence ID" value="VYU43762.1"/>
    <property type="molecule type" value="Genomic_DNA"/>
</dbReference>
<dbReference type="RefSeq" id="WP_002480150.1">
    <property type="nucleotide sequence ID" value="NZ_CACRUO010000056.1"/>
</dbReference>
<accession>A0A6N3ERU8</accession>
<gene>
    <name evidence="1" type="ORF">SSLFYP27_00239</name>
</gene>
<dbReference type="AlphaFoldDB" id="A0A6N3ERU8"/>
<sequence length="190" mass="20075">MNFKKVAFSLSALTVLFSVTSQTYIDAVEQISSENESSSFYTNEELDMEGLTRTLSAIEHMPDSVINEGKPAIENYLNEQGVGVQTYGASVSNYAACTGAIGYALVTNFTPAKIAKVKSALKAAGGTLTFVKKMSGAYKQLRKLGHSKQSAVKNAAAQAAKAAGPDVKEALLDFFGIATIVGACAPIFEK</sequence>
<reference evidence="1" key="1">
    <citation type="submission" date="2019-11" db="EMBL/GenBank/DDBJ databases">
        <authorList>
            <person name="Feng L."/>
        </authorList>
    </citation>
    <scope>NUCLEOTIDE SEQUENCE</scope>
    <source>
        <strain evidence="1">SsimulansLFYP27</strain>
    </source>
</reference>